<feature type="transmembrane region" description="Helical" evidence="1">
    <location>
        <begin position="87"/>
        <end position="111"/>
    </location>
</feature>
<evidence type="ECO:0000313" key="2">
    <source>
        <dbReference type="EMBL" id="SEA31313.1"/>
    </source>
</evidence>
<dbReference type="AlphaFoldDB" id="A0A1H4A5D3"/>
<dbReference type="Pfam" id="PF04246">
    <property type="entry name" value="RseC_MucC"/>
    <property type="match status" value="1"/>
</dbReference>
<dbReference type="STRING" id="81409.SAMN04515656_107106"/>
<proteinExistence type="predicted"/>
<organism evidence="2 3">
    <name type="scientific">Eubacterium aggregans</name>
    <dbReference type="NCBI Taxonomy" id="81409"/>
    <lineage>
        <taxon>Bacteria</taxon>
        <taxon>Bacillati</taxon>
        <taxon>Bacillota</taxon>
        <taxon>Clostridia</taxon>
        <taxon>Eubacteriales</taxon>
        <taxon>Eubacteriaceae</taxon>
        <taxon>Eubacterium</taxon>
    </lineage>
</organism>
<reference evidence="2 3" key="1">
    <citation type="submission" date="2016-10" db="EMBL/GenBank/DDBJ databases">
        <authorList>
            <person name="de Groot N.N."/>
        </authorList>
    </citation>
    <scope>NUCLEOTIDE SEQUENCE [LARGE SCALE GENOMIC DNA]</scope>
    <source>
        <strain evidence="2 3">SR12</strain>
    </source>
</reference>
<dbReference type="PANTHER" id="PTHR35867:SF1">
    <property type="entry name" value="PROTEIN RSEC"/>
    <property type="match status" value="1"/>
</dbReference>
<name>A0A1H4A5D3_9FIRM</name>
<keyword evidence="1" id="KW-1133">Transmembrane helix</keyword>
<keyword evidence="3" id="KW-1185">Reference proteome</keyword>
<dbReference type="PIRSF" id="PIRSF004923">
    <property type="entry name" value="RseC"/>
    <property type="match status" value="1"/>
</dbReference>
<gene>
    <name evidence="2" type="ORF">SAMN04515656_107106</name>
</gene>
<accession>A0A1H4A5D3</accession>
<protein>
    <submittedName>
        <fullName evidence="2">Positive regulator of sigma(E), RseC/MucC</fullName>
    </submittedName>
</protein>
<evidence type="ECO:0000256" key="1">
    <source>
        <dbReference type="SAM" id="Phobius"/>
    </source>
</evidence>
<dbReference type="InterPro" id="IPR007359">
    <property type="entry name" value="SigmaE_reg_RseC_MucC"/>
</dbReference>
<feature type="transmembrane region" description="Helical" evidence="1">
    <location>
        <begin position="117"/>
        <end position="137"/>
    </location>
</feature>
<dbReference type="PANTHER" id="PTHR35867">
    <property type="entry name" value="PROTEIN RSEC"/>
    <property type="match status" value="1"/>
</dbReference>
<dbReference type="InterPro" id="IPR026268">
    <property type="entry name" value="RseC"/>
</dbReference>
<dbReference type="Proteomes" id="UP000199394">
    <property type="component" value="Unassembled WGS sequence"/>
</dbReference>
<keyword evidence="1" id="KW-0472">Membrane</keyword>
<evidence type="ECO:0000313" key="3">
    <source>
        <dbReference type="Proteomes" id="UP000199394"/>
    </source>
</evidence>
<dbReference type="EMBL" id="FNRK01000007">
    <property type="protein sequence ID" value="SEA31313.1"/>
    <property type="molecule type" value="Genomic_DNA"/>
</dbReference>
<sequence length="163" mass="17236">MEDAPIMGAFFSKKGKPMKEIGTVKKLNGNKAKVIIKRHAACGDCGACQVGKDKMTMTTLAQNPLGAVVGDTVAVEMEFGNVMKATSIAYGIPLVAFILGCVAGFFAAPALGWDQAITAFFTGILLTAAAFGLIMVLDRRGRFGKAYEPRITEILDASELEGQ</sequence>
<keyword evidence="1" id="KW-0812">Transmembrane</keyword>